<dbReference type="InterPro" id="IPR001279">
    <property type="entry name" value="Metallo-B-lactamas"/>
</dbReference>
<dbReference type="Gene3D" id="3.60.15.10">
    <property type="entry name" value="Ribonuclease Z/Hydroxyacylglutathione hydrolase-like"/>
    <property type="match status" value="1"/>
</dbReference>
<evidence type="ECO:0000313" key="3">
    <source>
        <dbReference type="Proteomes" id="UP001497453"/>
    </source>
</evidence>
<protein>
    <recommendedName>
        <fullName evidence="1">Metallo-beta-lactamase domain-containing protein</fullName>
    </recommendedName>
</protein>
<name>A0ABP1DV63_9APHY</name>
<reference evidence="3" key="1">
    <citation type="submission" date="2024-04" db="EMBL/GenBank/DDBJ databases">
        <authorList>
            <person name="Shaw F."/>
            <person name="Minotto A."/>
        </authorList>
    </citation>
    <scope>NUCLEOTIDE SEQUENCE [LARGE SCALE GENOMIC DNA]</scope>
</reference>
<accession>A0ABP1DV63</accession>
<dbReference type="Pfam" id="PF12706">
    <property type="entry name" value="Lactamase_B_2"/>
    <property type="match status" value="1"/>
</dbReference>
<dbReference type="InterPro" id="IPR024884">
    <property type="entry name" value="NAPE-PLD"/>
</dbReference>
<evidence type="ECO:0000313" key="2">
    <source>
        <dbReference type="EMBL" id="CAL1711708.1"/>
    </source>
</evidence>
<organism evidence="2 3">
    <name type="scientific">Somion occarium</name>
    <dbReference type="NCBI Taxonomy" id="3059160"/>
    <lineage>
        <taxon>Eukaryota</taxon>
        <taxon>Fungi</taxon>
        <taxon>Dikarya</taxon>
        <taxon>Basidiomycota</taxon>
        <taxon>Agaricomycotina</taxon>
        <taxon>Agaricomycetes</taxon>
        <taxon>Polyporales</taxon>
        <taxon>Cerrenaceae</taxon>
        <taxon>Somion</taxon>
    </lineage>
</organism>
<dbReference type="InterPro" id="IPR036866">
    <property type="entry name" value="RibonucZ/Hydroxyglut_hydro"/>
</dbReference>
<sequence length="404" mass="45010">MTTALTPLGYDVVVSGPSHHDAKESTGKLRPAHHLNDKGTLFTNPWPSFRPQTTAQWTSFFFKWFTTDPDASQSLAAEIPIQVPTWGATLGSDTVKATWLGHACFLVELPAPQGASRGPRIIFDPACSHRCSPFKWLGPQRYTPLPCRVEDFPSIDAIVLSHNHYDHTDSPTIEKLHKRDNPHVFAPLGNQPYLASLGIPKDYIHVLDWWGDRNITLSLPTLPKIESGNSQLPSVKSTFKITCTPCQHTANRGMFDRWHSLWSSWAVEEVPSDQARTSSPKKVYFAGDTGYRTVRDGENEEDQPVCPAFAEIGERIGPFDLALIPIGAYSPRVMWSNLHAHPSDSVRIFRDVKAKKALGMHWGTWVLTSEAVLEPPRLLKEEAKKLGLPDGDFDVCAIGETRGF</sequence>
<dbReference type="EMBL" id="OZ037949">
    <property type="protein sequence ID" value="CAL1711708.1"/>
    <property type="molecule type" value="Genomic_DNA"/>
</dbReference>
<proteinExistence type="predicted"/>
<feature type="domain" description="Metallo-beta-lactamase" evidence="1">
    <location>
        <begin position="120"/>
        <end position="362"/>
    </location>
</feature>
<gene>
    <name evidence="2" type="ORF">GFSPODELE1_LOCUS8464</name>
</gene>
<dbReference type="Proteomes" id="UP001497453">
    <property type="component" value="Chromosome 6"/>
</dbReference>
<keyword evidence="3" id="KW-1185">Reference proteome</keyword>
<dbReference type="PIRSF" id="PIRSF038896">
    <property type="entry name" value="NAPE-PLD"/>
    <property type="match status" value="1"/>
</dbReference>
<dbReference type="PANTHER" id="PTHR15032:SF4">
    <property type="entry name" value="N-ACYL-PHOSPHATIDYLETHANOLAMINE-HYDROLYZING PHOSPHOLIPASE D"/>
    <property type="match status" value="1"/>
</dbReference>
<dbReference type="SUPFAM" id="SSF56281">
    <property type="entry name" value="Metallo-hydrolase/oxidoreductase"/>
    <property type="match status" value="1"/>
</dbReference>
<evidence type="ECO:0000259" key="1">
    <source>
        <dbReference type="Pfam" id="PF12706"/>
    </source>
</evidence>
<dbReference type="PANTHER" id="PTHR15032">
    <property type="entry name" value="N-ACYL-PHOSPHATIDYLETHANOLAMINE-HYDROLYZING PHOSPHOLIPASE D"/>
    <property type="match status" value="1"/>
</dbReference>